<keyword evidence="3" id="KW-1185">Reference proteome</keyword>
<keyword evidence="1" id="KW-0812">Transmembrane</keyword>
<evidence type="ECO:0000256" key="1">
    <source>
        <dbReference type="SAM" id="Phobius"/>
    </source>
</evidence>
<dbReference type="EMBL" id="JANPWB010000003">
    <property type="protein sequence ID" value="KAJ1202994.1"/>
    <property type="molecule type" value="Genomic_DNA"/>
</dbReference>
<accession>A0AAV7VQM0</accession>
<feature type="transmembrane region" description="Helical" evidence="1">
    <location>
        <begin position="38"/>
        <end position="57"/>
    </location>
</feature>
<feature type="non-terminal residue" evidence="2">
    <location>
        <position position="1"/>
    </location>
</feature>
<keyword evidence="1" id="KW-0472">Membrane</keyword>
<evidence type="ECO:0000313" key="3">
    <source>
        <dbReference type="Proteomes" id="UP001066276"/>
    </source>
</evidence>
<name>A0AAV7VQM0_PLEWA</name>
<protein>
    <recommendedName>
        <fullName evidence="4">Secreted protein</fullName>
    </recommendedName>
</protein>
<evidence type="ECO:0008006" key="4">
    <source>
        <dbReference type="Google" id="ProtNLM"/>
    </source>
</evidence>
<gene>
    <name evidence="2" type="ORF">NDU88_006789</name>
</gene>
<proteinExistence type="predicted"/>
<organism evidence="2 3">
    <name type="scientific">Pleurodeles waltl</name>
    <name type="common">Iberian ribbed newt</name>
    <dbReference type="NCBI Taxonomy" id="8319"/>
    <lineage>
        <taxon>Eukaryota</taxon>
        <taxon>Metazoa</taxon>
        <taxon>Chordata</taxon>
        <taxon>Craniata</taxon>
        <taxon>Vertebrata</taxon>
        <taxon>Euteleostomi</taxon>
        <taxon>Amphibia</taxon>
        <taxon>Batrachia</taxon>
        <taxon>Caudata</taxon>
        <taxon>Salamandroidea</taxon>
        <taxon>Salamandridae</taxon>
        <taxon>Pleurodelinae</taxon>
        <taxon>Pleurodeles</taxon>
    </lineage>
</organism>
<comment type="caution">
    <text evidence="2">The sequence shown here is derived from an EMBL/GenBank/DDBJ whole genome shotgun (WGS) entry which is preliminary data.</text>
</comment>
<dbReference type="Proteomes" id="UP001066276">
    <property type="component" value="Chromosome 2_1"/>
</dbReference>
<feature type="non-terminal residue" evidence="2">
    <location>
        <position position="111"/>
    </location>
</feature>
<reference evidence="2" key="1">
    <citation type="journal article" date="2022" name="bioRxiv">
        <title>Sequencing and chromosome-scale assembly of the giantPleurodeles waltlgenome.</title>
        <authorList>
            <person name="Brown T."/>
            <person name="Elewa A."/>
            <person name="Iarovenko S."/>
            <person name="Subramanian E."/>
            <person name="Araus A.J."/>
            <person name="Petzold A."/>
            <person name="Susuki M."/>
            <person name="Suzuki K.-i.T."/>
            <person name="Hayashi T."/>
            <person name="Toyoda A."/>
            <person name="Oliveira C."/>
            <person name="Osipova E."/>
            <person name="Leigh N.D."/>
            <person name="Simon A."/>
            <person name="Yun M.H."/>
        </authorList>
    </citation>
    <scope>NUCLEOTIDE SEQUENCE</scope>
    <source>
        <strain evidence="2">20211129_DDA</strain>
        <tissue evidence="2">Liver</tissue>
    </source>
</reference>
<sequence>VAFFPCVSSPCVIAGNSPSTIPRLHILLSLSHLASAKVFSAFLILLSNLCCLCLIAIKSQTANASYWAGLGGGFCTLNIHFKFAKILVLNVPCSGNAKHPSFSVNLRHCFI</sequence>
<dbReference type="AlphaFoldDB" id="A0AAV7VQM0"/>
<evidence type="ECO:0000313" key="2">
    <source>
        <dbReference type="EMBL" id="KAJ1202994.1"/>
    </source>
</evidence>
<keyword evidence="1" id="KW-1133">Transmembrane helix</keyword>